<gene>
    <name evidence="8" type="ORF">ACFOEN_04035</name>
</gene>
<keyword evidence="2 5" id="KW-0413">Isomerase</keyword>
<name>A0ABV7GYS1_9BURK</name>
<keyword evidence="9" id="KW-1185">Reference proteome</keyword>
<dbReference type="InterPro" id="IPR020103">
    <property type="entry name" value="PsdUridine_synth_cat_dom_sf"/>
</dbReference>
<evidence type="ECO:0000256" key="2">
    <source>
        <dbReference type="ARBA" id="ARBA00023235"/>
    </source>
</evidence>
<dbReference type="SUPFAM" id="SSF55174">
    <property type="entry name" value="Alpha-L RNA-binding motif"/>
    <property type="match status" value="1"/>
</dbReference>
<dbReference type="Pfam" id="PF00849">
    <property type="entry name" value="PseudoU_synth_2"/>
    <property type="match status" value="1"/>
</dbReference>
<dbReference type="EC" id="5.4.99.-" evidence="5"/>
<dbReference type="Gene3D" id="3.30.2350.10">
    <property type="entry name" value="Pseudouridine synthase"/>
    <property type="match status" value="1"/>
</dbReference>
<dbReference type="Gene3D" id="3.10.290.10">
    <property type="entry name" value="RNA-binding S4 domain"/>
    <property type="match status" value="1"/>
</dbReference>
<evidence type="ECO:0000256" key="6">
    <source>
        <dbReference type="SAM" id="MobiDB-lite"/>
    </source>
</evidence>
<dbReference type="Pfam" id="PF01479">
    <property type="entry name" value="S4"/>
    <property type="match status" value="1"/>
</dbReference>
<dbReference type="PANTHER" id="PTHR21600:SF44">
    <property type="entry name" value="RIBOSOMAL LARGE SUBUNIT PSEUDOURIDINE SYNTHASE D"/>
    <property type="match status" value="1"/>
</dbReference>
<dbReference type="CDD" id="cd02869">
    <property type="entry name" value="PseudoU_synth_RluA_like"/>
    <property type="match status" value="1"/>
</dbReference>
<accession>A0ABV7GYS1</accession>
<dbReference type="NCBIfam" id="TIGR00005">
    <property type="entry name" value="rluA_subfam"/>
    <property type="match status" value="1"/>
</dbReference>
<dbReference type="SMART" id="SM00363">
    <property type="entry name" value="S4"/>
    <property type="match status" value="1"/>
</dbReference>
<evidence type="ECO:0000256" key="5">
    <source>
        <dbReference type="RuleBase" id="RU362028"/>
    </source>
</evidence>
<dbReference type="InterPro" id="IPR006225">
    <property type="entry name" value="PsdUridine_synth_RluC/D"/>
</dbReference>
<keyword evidence="4" id="KW-0694">RNA-binding</keyword>
<feature type="domain" description="RNA-binding S4" evidence="7">
    <location>
        <begin position="34"/>
        <end position="96"/>
    </location>
</feature>
<dbReference type="CDD" id="cd00165">
    <property type="entry name" value="S4"/>
    <property type="match status" value="1"/>
</dbReference>
<evidence type="ECO:0000256" key="1">
    <source>
        <dbReference type="ARBA" id="ARBA00010876"/>
    </source>
</evidence>
<dbReference type="PROSITE" id="PS50889">
    <property type="entry name" value="S4"/>
    <property type="match status" value="1"/>
</dbReference>
<evidence type="ECO:0000313" key="8">
    <source>
        <dbReference type="EMBL" id="MFC3146808.1"/>
    </source>
</evidence>
<dbReference type="InterPro" id="IPR002942">
    <property type="entry name" value="S4_RNA-bd"/>
</dbReference>
<dbReference type="InterPro" id="IPR006224">
    <property type="entry name" value="PsdUridine_synth_RluA-like_CS"/>
</dbReference>
<evidence type="ECO:0000256" key="3">
    <source>
        <dbReference type="ARBA" id="ARBA00036882"/>
    </source>
</evidence>
<proteinExistence type="inferred from homology"/>
<dbReference type="PANTHER" id="PTHR21600">
    <property type="entry name" value="MITOCHONDRIAL RNA PSEUDOURIDINE SYNTHASE"/>
    <property type="match status" value="1"/>
</dbReference>
<reference evidence="9" key="1">
    <citation type="journal article" date="2019" name="Int. J. Syst. Evol. Microbiol.">
        <title>The Global Catalogue of Microorganisms (GCM) 10K type strain sequencing project: providing services to taxonomists for standard genome sequencing and annotation.</title>
        <authorList>
            <consortium name="The Broad Institute Genomics Platform"/>
            <consortium name="The Broad Institute Genome Sequencing Center for Infectious Disease"/>
            <person name="Wu L."/>
            <person name="Ma J."/>
        </authorList>
    </citation>
    <scope>NUCLEOTIDE SEQUENCE [LARGE SCALE GENOMIC DNA]</scope>
    <source>
        <strain evidence="9">KCTC 52168</strain>
    </source>
</reference>
<dbReference type="PROSITE" id="PS01129">
    <property type="entry name" value="PSI_RLU"/>
    <property type="match status" value="1"/>
</dbReference>
<dbReference type="SUPFAM" id="SSF55120">
    <property type="entry name" value="Pseudouridine synthase"/>
    <property type="match status" value="1"/>
</dbReference>
<dbReference type="EMBL" id="JBHRTI010000003">
    <property type="protein sequence ID" value="MFC3146808.1"/>
    <property type="molecule type" value="Genomic_DNA"/>
</dbReference>
<dbReference type="InterPro" id="IPR050188">
    <property type="entry name" value="RluA_PseudoU_synthase"/>
</dbReference>
<evidence type="ECO:0000256" key="4">
    <source>
        <dbReference type="PROSITE-ProRule" id="PRU00182"/>
    </source>
</evidence>
<dbReference type="Proteomes" id="UP001595556">
    <property type="component" value="Unassembled WGS sequence"/>
</dbReference>
<evidence type="ECO:0000313" key="9">
    <source>
        <dbReference type="Proteomes" id="UP001595556"/>
    </source>
</evidence>
<dbReference type="InterPro" id="IPR006145">
    <property type="entry name" value="PsdUridine_synth_RsuA/RluA"/>
</dbReference>
<protein>
    <recommendedName>
        <fullName evidence="5">Pseudouridine synthase</fullName>
        <ecNumber evidence="5">5.4.99.-</ecNumber>
    </recommendedName>
</protein>
<comment type="function">
    <text evidence="5">Responsible for synthesis of pseudouridine from uracil.</text>
</comment>
<organism evidence="8 9">
    <name type="scientific">Piscinibacterium candidicorallinum</name>
    <dbReference type="NCBI Taxonomy" id="1793872"/>
    <lineage>
        <taxon>Bacteria</taxon>
        <taxon>Pseudomonadati</taxon>
        <taxon>Pseudomonadota</taxon>
        <taxon>Betaproteobacteria</taxon>
        <taxon>Burkholderiales</taxon>
        <taxon>Piscinibacterium</taxon>
    </lineage>
</organism>
<sequence length="342" mass="36723">MQPPSVAQPTAPWAQAGAEEPDYLVEVDETQSGARIDRVLAQAIPSLSRSRLQVWIADGLVSIDDRPVKNASHRVQAGDQIAVFAAEAPEAMAFSPEAMAIEVIHQDADVFVINKPAGLVVHPAAGNWSGTLLNGLLHLDAQLARVPRAGIVHRLDKDTSGLMVVARSLQAQASLVEQIKQRAVHRRYIAFTHRAPTPGAGTIDQPIGRDPRNRLRMAVVAGGKPAVTHYRLVAHEAEGTTARIHCSLETGRTHQIRVHLAAVSCPLVGDALYGGRPINVEGERVERQALHAARLAFDSPGTGARLSFSAPLPADLAHLASSLRLDRDLKTQGDFGDDSWPT</sequence>
<comment type="caution">
    <text evidence="8">The sequence shown here is derived from an EMBL/GenBank/DDBJ whole genome shotgun (WGS) entry which is preliminary data.</text>
</comment>
<dbReference type="InterPro" id="IPR036986">
    <property type="entry name" value="S4_RNA-bd_sf"/>
</dbReference>
<comment type="similarity">
    <text evidence="1 5">Belongs to the pseudouridine synthase RluA family.</text>
</comment>
<feature type="region of interest" description="Disordered" evidence="6">
    <location>
        <begin position="1"/>
        <end position="20"/>
    </location>
</feature>
<evidence type="ECO:0000259" key="7">
    <source>
        <dbReference type="SMART" id="SM00363"/>
    </source>
</evidence>
<comment type="catalytic activity">
    <reaction evidence="3">
        <text>uridine(1911/1915/1917) in 23S rRNA = pseudouridine(1911/1915/1917) in 23S rRNA</text>
        <dbReference type="Rhea" id="RHEA:42524"/>
        <dbReference type="Rhea" id="RHEA-COMP:10097"/>
        <dbReference type="Rhea" id="RHEA-COMP:10098"/>
        <dbReference type="ChEBI" id="CHEBI:65314"/>
        <dbReference type="ChEBI" id="CHEBI:65315"/>
        <dbReference type="EC" id="5.4.99.23"/>
    </reaction>
</comment>
<dbReference type="RefSeq" id="WP_377301317.1">
    <property type="nucleotide sequence ID" value="NZ_CP180191.1"/>
</dbReference>
<comment type="catalytic activity">
    <reaction evidence="5">
        <text>a uridine in RNA = a pseudouridine in RNA</text>
        <dbReference type="Rhea" id="RHEA:48348"/>
        <dbReference type="Rhea" id="RHEA-COMP:12068"/>
        <dbReference type="Rhea" id="RHEA-COMP:12069"/>
        <dbReference type="ChEBI" id="CHEBI:65314"/>
        <dbReference type="ChEBI" id="CHEBI:65315"/>
    </reaction>
</comment>